<comment type="caution">
    <text evidence="6">The sequence shown here is derived from an EMBL/GenBank/DDBJ whole genome shotgun (WGS) entry which is preliminary data.</text>
</comment>
<feature type="domain" description="Cytochrome c" evidence="5">
    <location>
        <begin position="67"/>
        <end position="156"/>
    </location>
</feature>
<dbReference type="GO" id="GO:0046872">
    <property type="term" value="F:metal ion binding"/>
    <property type="evidence" value="ECO:0007669"/>
    <property type="project" value="UniProtKB-KW"/>
</dbReference>
<evidence type="ECO:0000256" key="1">
    <source>
        <dbReference type="ARBA" id="ARBA00022617"/>
    </source>
</evidence>
<keyword evidence="2 4" id="KW-0479">Metal-binding</keyword>
<dbReference type="Gene3D" id="1.10.760.10">
    <property type="entry name" value="Cytochrome c-like domain"/>
    <property type="match status" value="1"/>
</dbReference>
<gene>
    <name evidence="6" type="ORF">ADICEAN_02487</name>
</gene>
<dbReference type="OrthoDB" id="2827525at2"/>
<sequence>MLVPAAFSILLLSCGGSSSEREAARTAEQPQSGSTELTEAEALADPMKVKGVGPIQQVSLNATIDQQMVQEGKQIFEEMCTACHKVEERYVGPPMKEITTRRSPEWIMNMILNPDRMVKEDPIAKALLKEYLAPMANQNLTEEQARKILEYFRTLSEVEGLDQQS</sequence>
<keyword evidence="7" id="KW-1185">Reference proteome</keyword>
<dbReference type="STRING" id="1279009.ADICEAN_02487"/>
<dbReference type="PROSITE" id="PS51007">
    <property type="entry name" value="CYTC"/>
    <property type="match status" value="1"/>
</dbReference>
<dbReference type="eggNOG" id="COG2010">
    <property type="taxonomic scope" value="Bacteria"/>
</dbReference>
<dbReference type="InterPro" id="IPR036909">
    <property type="entry name" value="Cyt_c-like_dom_sf"/>
</dbReference>
<keyword evidence="1 4" id="KW-0349">Heme</keyword>
<dbReference type="GO" id="GO:0020037">
    <property type="term" value="F:heme binding"/>
    <property type="evidence" value="ECO:0007669"/>
    <property type="project" value="InterPro"/>
</dbReference>
<reference evidence="6 7" key="1">
    <citation type="journal article" date="2013" name="Genome Announc.">
        <title>Draft Genome Sequence of Cesiribacter andamanensis Strain AMV16T, Isolated from a Soil Sample from a Mud Volcano in the Andaman Islands, India.</title>
        <authorList>
            <person name="Shivaji S."/>
            <person name="Ara S."/>
            <person name="Begum Z."/>
            <person name="Srinivas T.N."/>
            <person name="Singh A."/>
            <person name="Kumar Pinnaka A."/>
        </authorList>
    </citation>
    <scope>NUCLEOTIDE SEQUENCE [LARGE SCALE GENOMIC DNA]</scope>
    <source>
        <strain evidence="6 7">AMV16</strain>
    </source>
</reference>
<evidence type="ECO:0000256" key="2">
    <source>
        <dbReference type="ARBA" id="ARBA00022723"/>
    </source>
</evidence>
<evidence type="ECO:0000256" key="3">
    <source>
        <dbReference type="ARBA" id="ARBA00023004"/>
    </source>
</evidence>
<dbReference type="Proteomes" id="UP000011910">
    <property type="component" value="Unassembled WGS sequence"/>
</dbReference>
<name>M7N591_9BACT</name>
<keyword evidence="3 4" id="KW-0408">Iron</keyword>
<proteinExistence type="predicted"/>
<protein>
    <submittedName>
        <fullName evidence="6">Cytochrome c, mono-and diheme variant</fullName>
    </submittedName>
</protein>
<accession>M7N591</accession>
<dbReference type="EMBL" id="AODQ01000060">
    <property type="protein sequence ID" value="EMR02391.1"/>
    <property type="molecule type" value="Genomic_DNA"/>
</dbReference>
<evidence type="ECO:0000259" key="5">
    <source>
        <dbReference type="PROSITE" id="PS51007"/>
    </source>
</evidence>
<dbReference type="AlphaFoldDB" id="M7N591"/>
<evidence type="ECO:0000256" key="4">
    <source>
        <dbReference type="PROSITE-ProRule" id="PRU00433"/>
    </source>
</evidence>
<evidence type="ECO:0000313" key="6">
    <source>
        <dbReference type="EMBL" id="EMR02391.1"/>
    </source>
</evidence>
<organism evidence="6 7">
    <name type="scientific">Cesiribacter andamanensis AMV16</name>
    <dbReference type="NCBI Taxonomy" id="1279009"/>
    <lineage>
        <taxon>Bacteria</taxon>
        <taxon>Pseudomonadati</taxon>
        <taxon>Bacteroidota</taxon>
        <taxon>Cytophagia</taxon>
        <taxon>Cytophagales</taxon>
        <taxon>Cesiribacteraceae</taxon>
        <taxon>Cesiribacter</taxon>
    </lineage>
</organism>
<evidence type="ECO:0000313" key="7">
    <source>
        <dbReference type="Proteomes" id="UP000011910"/>
    </source>
</evidence>
<dbReference type="Pfam" id="PF00034">
    <property type="entry name" value="Cytochrom_C"/>
    <property type="match status" value="1"/>
</dbReference>
<dbReference type="SUPFAM" id="SSF46626">
    <property type="entry name" value="Cytochrome c"/>
    <property type="match status" value="1"/>
</dbReference>
<dbReference type="GO" id="GO:0009055">
    <property type="term" value="F:electron transfer activity"/>
    <property type="evidence" value="ECO:0007669"/>
    <property type="project" value="InterPro"/>
</dbReference>
<dbReference type="InterPro" id="IPR009056">
    <property type="entry name" value="Cyt_c-like_dom"/>
</dbReference>
<dbReference type="RefSeq" id="WP_009195878.1">
    <property type="nucleotide sequence ID" value="NZ_AODQ01000060.1"/>
</dbReference>